<keyword evidence="3 10" id="KW-1134">Transmembrane beta strand</keyword>
<keyword evidence="4 10" id="KW-0812">Transmembrane</keyword>
<feature type="chain" id="PRO_5040977960" evidence="12">
    <location>
        <begin position="22"/>
        <end position="755"/>
    </location>
</feature>
<dbReference type="Gene3D" id="2.40.170.20">
    <property type="entry name" value="TonB-dependent receptor, beta-barrel domain"/>
    <property type="match status" value="1"/>
</dbReference>
<comment type="similarity">
    <text evidence="10 11">Belongs to the TonB-dependent receptor family.</text>
</comment>
<dbReference type="SUPFAM" id="SSF56935">
    <property type="entry name" value="Porins"/>
    <property type="match status" value="1"/>
</dbReference>
<dbReference type="Gene3D" id="2.60.40.1120">
    <property type="entry name" value="Carboxypeptidase-like, regulatory domain"/>
    <property type="match status" value="1"/>
</dbReference>
<organism evidence="15 16">
    <name type="scientific">Gracilimonas sediminicola</name>
    <dbReference type="NCBI Taxonomy" id="2952158"/>
    <lineage>
        <taxon>Bacteria</taxon>
        <taxon>Pseudomonadati</taxon>
        <taxon>Balneolota</taxon>
        <taxon>Balneolia</taxon>
        <taxon>Balneolales</taxon>
        <taxon>Balneolaceae</taxon>
        <taxon>Gracilimonas</taxon>
    </lineage>
</organism>
<keyword evidence="7 10" id="KW-0472">Membrane</keyword>
<dbReference type="PANTHER" id="PTHR30069">
    <property type="entry name" value="TONB-DEPENDENT OUTER MEMBRANE RECEPTOR"/>
    <property type="match status" value="1"/>
</dbReference>
<dbReference type="InterPro" id="IPR036942">
    <property type="entry name" value="Beta-barrel_TonB_sf"/>
</dbReference>
<keyword evidence="8 15" id="KW-0675">Receptor</keyword>
<accession>A0A9X2L124</accession>
<keyword evidence="9 10" id="KW-0998">Cell outer membrane</keyword>
<dbReference type="InterPro" id="IPR000531">
    <property type="entry name" value="Beta-barrel_TonB"/>
</dbReference>
<evidence type="ECO:0000313" key="16">
    <source>
        <dbReference type="Proteomes" id="UP001139125"/>
    </source>
</evidence>
<dbReference type="InterPro" id="IPR008969">
    <property type="entry name" value="CarboxyPept-like_regulatory"/>
</dbReference>
<comment type="caution">
    <text evidence="15">The sequence shown here is derived from an EMBL/GenBank/DDBJ whole genome shotgun (WGS) entry which is preliminary data.</text>
</comment>
<evidence type="ECO:0000256" key="2">
    <source>
        <dbReference type="ARBA" id="ARBA00022448"/>
    </source>
</evidence>
<evidence type="ECO:0000256" key="6">
    <source>
        <dbReference type="ARBA" id="ARBA00023077"/>
    </source>
</evidence>
<sequence length="755" mass="86146">MYRTLLLALLFIIGGFASVKAQQPASLNGYITDSETGETLISANIGFQEINKGTASNTLGYYSLPNIQPGTYTLFCSYIGYKPYRQQITLEPGENLRLDVELVPESVELDEIVVRSSREEEEQKNIGTVQVDAKLIQELPSVFEADVFRSIQLLPGVKAASDFSSGLYIRGGSPDQTLILLDRTTVYNPSHFFGFFSTFNPDAIKDVRLYKGGYPAEYGGRLGSVLTIYNKDGNRNEMDGTATVGLLASRASIEGPYSKGSWMFSARRSTLEPLLAGLRQTTDNVPSQFYFYDFNGKVNFDATKNDKLSLAFYAGQDQVTFPFADDAEFDLNYGNQTLSGNWTHIFSEKLFSNFVLTGSRYFNFPGFDFAGTKFTRSNNIYDFSLKADLEYLPGNNHTIETGIWSGIFTFKLQDTFDGQDTFGSRIQNQYASFYIQDEWRPNDQWIFTPGVRMNYFSDGDYVRIEPRFSMEYRPGSRVRLQAAYGRYNQFLTLVTNEAFSGFDVWLTSAEGVSPAYGDQFVLGAKTIPFEDYGLDIEVYYRTMEDLFELDPFLPDVAGLLYEDLFRVGDGSAYGVEVFFEKRAGDFTGFIGYTLGYTWRRYPGYNSEITEQGQTARFYPPKYDRRHDINLVGNYEFNERWKVTASFNFATGQSYTKVLGRYVQLDLPWTFDDRNTFTVGRVNASRLPSYHRMDVSFSRKGKFFDLGDSELQLQLINVYSRRNVWFYSFDFDENPVERNPVYLLPILPSISYTVNF</sequence>
<dbReference type="Proteomes" id="UP001139125">
    <property type="component" value="Unassembled WGS sequence"/>
</dbReference>
<dbReference type="GO" id="GO:0044718">
    <property type="term" value="P:siderophore transmembrane transport"/>
    <property type="evidence" value="ECO:0007669"/>
    <property type="project" value="TreeGrafter"/>
</dbReference>
<evidence type="ECO:0000256" key="7">
    <source>
        <dbReference type="ARBA" id="ARBA00023136"/>
    </source>
</evidence>
<evidence type="ECO:0000256" key="5">
    <source>
        <dbReference type="ARBA" id="ARBA00022729"/>
    </source>
</evidence>
<dbReference type="AlphaFoldDB" id="A0A9X2L124"/>
<protein>
    <submittedName>
        <fullName evidence="15">TonB-dependent receptor</fullName>
    </submittedName>
</protein>
<proteinExistence type="inferred from homology"/>
<feature type="domain" description="TonB-dependent receptor plug" evidence="14">
    <location>
        <begin position="131"/>
        <end position="221"/>
    </location>
</feature>
<keyword evidence="16" id="KW-1185">Reference proteome</keyword>
<dbReference type="Pfam" id="PF13715">
    <property type="entry name" value="CarbopepD_reg_2"/>
    <property type="match status" value="1"/>
</dbReference>
<gene>
    <name evidence="15" type="ORF">NM125_01740</name>
</gene>
<evidence type="ECO:0000256" key="8">
    <source>
        <dbReference type="ARBA" id="ARBA00023170"/>
    </source>
</evidence>
<evidence type="ECO:0000259" key="13">
    <source>
        <dbReference type="Pfam" id="PF00593"/>
    </source>
</evidence>
<dbReference type="GO" id="GO:0015344">
    <property type="term" value="F:siderophore uptake transmembrane transporter activity"/>
    <property type="evidence" value="ECO:0007669"/>
    <property type="project" value="TreeGrafter"/>
</dbReference>
<dbReference type="GO" id="GO:0009279">
    <property type="term" value="C:cell outer membrane"/>
    <property type="evidence" value="ECO:0007669"/>
    <property type="project" value="UniProtKB-SubCell"/>
</dbReference>
<dbReference type="Gene3D" id="2.170.130.10">
    <property type="entry name" value="TonB-dependent receptor, plug domain"/>
    <property type="match status" value="1"/>
</dbReference>
<dbReference type="Pfam" id="PF00593">
    <property type="entry name" value="TonB_dep_Rec_b-barrel"/>
    <property type="match status" value="1"/>
</dbReference>
<evidence type="ECO:0000313" key="15">
    <source>
        <dbReference type="EMBL" id="MCP9290297.1"/>
    </source>
</evidence>
<evidence type="ECO:0000256" key="11">
    <source>
        <dbReference type="RuleBase" id="RU003357"/>
    </source>
</evidence>
<keyword evidence="6 11" id="KW-0798">TonB box</keyword>
<feature type="signal peptide" evidence="12">
    <location>
        <begin position="1"/>
        <end position="21"/>
    </location>
</feature>
<keyword evidence="2 10" id="KW-0813">Transport</keyword>
<keyword evidence="5 12" id="KW-0732">Signal</keyword>
<feature type="domain" description="TonB-dependent receptor-like beta-barrel" evidence="13">
    <location>
        <begin position="281"/>
        <end position="697"/>
    </location>
</feature>
<dbReference type="RefSeq" id="WP_255132241.1">
    <property type="nucleotide sequence ID" value="NZ_JANDBC010000001.1"/>
</dbReference>
<evidence type="ECO:0000256" key="1">
    <source>
        <dbReference type="ARBA" id="ARBA00004571"/>
    </source>
</evidence>
<reference evidence="15" key="1">
    <citation type="submission" date="2022-06" db="EMBL/GenBank/DDBJ databases">
        <title>Gracilimonas sp. CAU 1638 isolated from sea sediment.</title>
        <authorList>
            <person name="Kim W."/>
        </authorList>
    </citation>
    <scope>NUCLEOTIDE SEQUENCE</scope>
    <source>
        <strain evidence="15">CAU 1638</strain>
    </source>
</reference>
<evidence type="ECO:0000256" key="9">
    <source>
        <dbReference type="ARBA" id="ARBA00023237"/>
    </source>
</evidence>
<dbReference type="PANTHER" id="PTHR30069:SF29">
    <property type="entry name" value="HEMOGLOBIN AND HEMOGLOBIN-HAPTOGLOBIN-BINDING PROTEIN 1-RELATED"/>
    <property type="match status" value="1"/>
</dbReference>
<evidence type="ECO:0000256" key="10">
    <source>
        <dbReference type="PROSITE-ProRule" id="PRU01360"/>
    </source>
</evidence>
<dbReference type="Pfam" id="PF07715">
    <property type="entry name" value="Plug"/>
    <property type="match status" value="1"/>
</dbReference>
<dbReference type="InterPro" id="IPR037066">
    <property type="entry name" value="Plug_dom_sf"/>
</dbReference>
<dbReference type="InterPro" id="IPR039426">
    <property type="entry name" value="TonB-dep_rcpt-like"/>
</dbReference>
<evidence type="ECO:0000259" key="14">
    <source>
        <dbReference type="Pfam" id="PF07715"/>
    </source>
</evidence>
<comment type="subcellular location">
    <subcellularLocation>
        <location evidence="1 10">Cell outer membrane</location>
        <topology evidence="1 10">Multi-pass membrane protein</topology>
    </subcellularLocation>
</comment>
<evidence type="ECO:0000256" key="12">
    <source>
        <dbReference type="SAM" id="SignalP"/>
    </source>
</evidence>
<dbReference type="SUPFAM" id="SSF49464">
    <property type="entry name" value="Carboxypeptidase regulatory domain-like"/>
    <property type="match status" value="1"/>
</dbReference>
<name>A0A9X2L124_9BACT</name>
<dbReference type="InterPro" id="IPR012910">
    <property type="entry name" value="Plug_dom"/>
</dbReference>
<evidence type="ECO:0000256" key="4">
    <source>
        <dbReference type="ARBA" id="ARBA00022692"/>
    </source>
</evidence>
<evidence type="ECO:0000256" key="3">
    <source>
        <dbReference type="ARBA" id="ARBA00022452"/>
    </source>
</evidence>
<dbReference type="PROSITE" id="PS52016">
    <property type="entry name" value="TONB_DEPENDENT_REC_3"/>
    <property type="match status" value="1"/>
</dbReference>
<dbReference type="EMBL" id="JANDBC010000001">
    <property type="protein sequence ID" value="MCP9290297.1"/>
    <property type="molecule type" value="Genomic_DNA"/>
</dbReference>